<dbReference type="STRING" id="1578165.BKG68_22665"/>
<organism evidence="1 2">
    <name type="scientific">Mycobacteroides saopaulense</name>
    <dbReference type="NCBI Taxonomy" id="1578165"/>
    <lineage>
        <taxon>Bacteria</taxon>
        <taxon>Bacillati</taxon>
        <taxon>Actinomycetota</taxon>
        <taxon>Actinomycetes</taxon>
        <taxon>Mycobacteriales</taxon>
        <taxon>Mycobacteriaceae</taxon>
        <taxon>Mycobacteroides</taxon>
    </lineage>
</organism>
<dbReference type="OrthoDB" id="4737953at2"/>
<dbReference type="PROSITE" id="PS51257">
    <property type="entry name" value="PROKAR_LIPOPROTEIN"/>
    <property type="match status" value="1"/>
</dbReference>
<sequence>MRALRIGGAVAAATTGALLLMSCHTVRPPEAPRNVRNAPGDMSCAGTVESDPDPSGPLLATGQLLLSVDTLPNLKANAYKSFPLGSDVTGLQREVAEHWMTSVDIGTSRFPPDASAADQATAAMRCLADCEWYRPYSPRLGPIRATPMKVDGVPAYRVDAVIRVDRAKAGVDGDDTTVVMIRTDPVTFFMGTSPIGDAHAHADVEKALGALRITKL</sequence>
<comment type="caution">
    <text evidence="1">The sequence shown here is derived from an EMBL/GenBank/DDBJ whole genome shotgun (WGS) entry which is preliminary data.</text>
</comment>
<evidence type="ECO:0000313" key="2">
    <source>
        <dbReference type="Proteomes" id="UP000192434"/>
    </source>
</evidence>
<gene>
    <name evidence="1" type="ORF">BST43_05725</name>
</gene>
<accession>A0A1X0JBB0</accession>
<protein>
    <submittedName>
        <fullName evidence="1">Uncharacterized protein</fullName>
    </submittedName>
</protein>
<dbReference type="AlphaFoldDB" id="A0A1X0JBB0"/>
<name>A0A1X0JBB0_9MYCO</name>
<evidence type="ECO:0000313" key="1">
    <source>
        <dbReference type="EMBL" id="ORB59826.1"/>
    </source>
</evidence>
<proteinExistence type="predicted"/>
<reference evidence="1 2" key="1">
    <citation type="submission" date="2016-12" db="EMBL/GenBank/DDBJ databases">
        <title>The new phylogeny of genus Mycobacterium.</title>
        <authorList>
            <person name="Tortoli E."/>
            <person name="Trovato A."/>
            <person name="Cirillo D.M."/>
        </authorList>
    </citation>
    <scope>NUCLEOTIDE SEQUENCE [LARGE SCALE GENOMIC DNA]</scope>
    <source>
        <strain evidence="1 2">CCUG 66554</strain>
    </source>
</reference>
<dbReference type="RefSeq" id="WP_133054110.1">
    <property type="nucleotide sequence ID" value="NZ_MVII01000005.1"/>
</dbReference>
<dbReference type="EMBL" id="MVII01000005">
    <property type="protein sequence ID" value="ORB59826.1"/>
    <property type="molecule type" value="Genomic_DNA"/>
</dbReference>
<dbReference type="Proteomes" id="UP000192434">
    <property type="component" value="Unassembled WGS sequence"/>
</dbReference>